<dbReference type="PIRSF" id="PIRSF012524">
    <property type="entry name" value="YitL_S1"/>
    <property type="match status" value="1"/>
</dbReference>
<dbReference type="Gene3D" id="2.40.50.140">
    <property type="entry name" value="Nucleic acid-binding proteins"/>
    <property type="match status" value="3"/>
</dbReference>
<comment type="caution">
    <text evidence="3">The sequence shown here is derived from an EMBL/GenBank/DDBJ whole genome shotgun (WGS) entry which is preliminary data.</text>
</comment>
<comment type="similarity">
    <text evidence="1">Belongs to the CvfB family.</text>
</comment>
<dbReference type="InterPro" id="IPR036388">
    <property type="entry name" value="WH-like_DNA-bd_sf"/>
</dbReference>
<evidence type="ECO:0000259" key="2">
    <source>
        <dbReference type="SMART" id="SM00316"/>
    </source>
</evidence>
<dbReference type="AlphaFoldDB" id="A0A9E2L8H8"/>
<dbReference type="InterPro" id="IPR039566">
    <property type="entry name" value="CvfB_S1_st"/>
</dbReference>
<evidence type="ECO:0000313" key="4">
    <source>
        <dbReference type="Proteomes" id="UP000823865"/>
    </source>
</evidence>
<dbReference type="InterPro" id="IPR003029">
    <property type="entry name" value="S1_domain"/>
</dbReference>
<gene>
    <name evidence="3" type="ORF">H9789_07515</name>
</gene>
<dbReference type="GO" id="GO:0003676">
    <property type="term" value="F:nucleic acid binding"/>
    <property type="evidence" value="ECO:0007669"/>
    <property type="project" value="InterPro"/>
</dbReference>
<dbReference type="Gene3D" id="1.10.10.10">
    <property type="entry name" value="Winged helix-like DNA-binding domain superfamily/Winged helix DNA-binding domain"/>
    <property type="match status" value="1"/>
</dbReference>
<reference evidence="3" key="1">
    <citation type="journal article" date="2021" name="PeerJ">
        <title>Extensive microbial diversity within the chicken gut microbiome revealed by metagenomics and culture.</title>
        <authorList>
            <person name="Gilroy R."/>
            <person name="Ravi A."/>
            <person name="Getino M."/>
            <person name="Pursley I."/>
            <person name="Horton D.L."/>
            <person name="Alikhan N.F."/>
            <person name="Baker D."/>
            <person name="Gharbi K."/>
            <person name="Hall N."/>
            <person name="Watson M."/>
            <person name="Adriaenssens E.M."/>
            <person name="Foster-Nyarko E."/>
            <person name="Jarju S."/>
            <person name="Secka A."/>
            <person name="Antonio M."/>
            <person name="Oren A."/>
            <person name="Chaudhuri R.R."/>
            <person name="La Ragione R."/>
            <person name="Hildebrand F."/>
            <person name="Pallen M.J."/>
        </authorList>
    </citation>
    <scope>NUCLEOTIDE SEQUENCE</scope>
    <source>
        <strain evidence="3">G3-2149</strain>
    </source>
</reference>
<dbReference type="InterPro" id="IPR012340">
    <property type="entry name" value="NA-bd_OB-fold"/>
</dbReference>
<dbReference type="EMBL" id="JAHLFU010000161">
    <property type="protein sequence ID" value="MBU3853648.1"/>
    <property type="molecule type" value="Genomic_DNA"/>
</dbReference>
<sequence length="283" mass="32244">MKIELGKINRLKVVKKVDFGFYLDGGVEGEILLPLKLAPQGCKIGDELDVFLYLDSEERLIATTETPKAMVGDFAYLQVAWVNNFGAFLDWGLLKDLFVPFREQKMKMQKGQSYIVHLHVDEDSYRIMASAKVERYLSKEMPPYKPGVEVDVLVWQKTDLGFKVIVDNQYSGLLYENELFRPLHTGDRLRGYIKRVRPDGKIDVTLQRQGMHAVDDFSEVLLHHLQLNGGSTVLGDKSPAEEIYSVFGVSKKVFKKAVGDLYKRRLIEITPEGLRLTDEATDL</sequence>
<evidence type="ECO:0000256" key="1">
    <source>
        <dbReference type="PIRNR" id="PIRNR012524"/>
    </source>
</evidence>
<feature type="domain" description="S1 motif" evidence="2">
    <location>
        <begin position="145"/>
        <end position="207"/>
    </location>
</feature>
<proteinExistence type="inferred from homology"/>
<name>A0A9E2L8H8_9BACT</name>
<feature type="domain" description="S1 motif" evidence="2">
    <location>
        <begin position="4"/>
        <end position="65"/>
    </location>
</feature>
<organism evidence="3 4">
    <name type="scientific">Candidatus Paraprevotella stercoravium</name>
    <dbReference type="NCBI Taxonomy" id="2838725"/>
    <lineage>
        <taxon>Bacteria</taxon>
        <taxon>Pseudomonadati</taxon>
        <taxon>Bacteroidota</taxon>
        <taxon>Bacteroidia</taxon>
        <taxon>Bacteroidales</taxon>
        <taxon>Prevotellaceae</taxon>
        <taxon>Paraprevotella</taxon>
    </lineage>
</organism>
<accession>A0A9E2L8H8</accession>
<dbReference type="SMART" id="SM00316">
    <property type="entry name" value="S1"/>
    <property type="match status" value="2"/>
</dbReference>
<dbReference type="Pfam" id="PF17783">
    <property type="entry name" value="WHD_CvfB"/>
    <property type="match status" value="1"/>
</dbReference>
<dbReference type="Proteomes" id="UP000823865">
    <property type="component" value="Unassembled WGS sequence"/>
</dbReference>
<dbReference type="InterPro" id="IPR040764">
    <property type="entry name" value="CvfB_WH"/>
</dbReference>
<reference evidence="3" key="2">
    <citation type="submission" date="2021-04" db="EMBL/GenBank/DDBJ databases">
        <authorList>
            <person name="Gilroy R."/>
        </authorList>
    </citation>
    <scope>NUCLEOTIDE SEQUENCE</scope>
    <source>
        <strain evidence="3">G3-2149</strain>
    </source>
</reference>
<dbReference type="InterPro" id="IPR014464">
    <property type="entry name" value="CvfB_fam"/>
</dbReference>
<protein>
    <submittedName>
        <fullName evidence="3">GntR family transcriptional regulator</fullName>
    </submittedName>
</protein>
<evidence type="ECO:0000313" key="3">
    <source>
        <dbReference type="EMBL" id="MBU3853648.1"/>
    </source>
</evidence>
<dbReference type="PANTHER" id="PTHR37296:SF1">
    <property type="entry name" value="CONSERVED VIRULENCE FACTOR B"/>
    <property type="match status" value="1"/>
</dbReference>
<dbReference type="PANTHER" id="PTHR37296">
    <property type="entry name" value="CONSERVED VIRULENCE FACTOR B"/>
    <property type="match status" value="1"/>
</dbReference>
<dbReference type="Pfam" id="PF13509">
    <property type="entry name" value="S1_2"/>
    <property type="match status" value="1"/>
</dbReference>